<keyword evidence="2" id="KW-0489">Methyltransferase</keyword>
<dbReference type="Pfam" id="PF13847">
    <property type="entry name" value="Methyltransf_31"/>
    <property type="match status" value="1"/>
</dbReference>
<evidence type="ECO:0000259" key="1">
    <source>
        <dbReference type="Pfam" id="PF13847"/>
    </source>
</evidence>
<dbReference type="CDD" id="cd02440">
    <property type="entry name" value="AdoMet_MTases"/>
    <property type="match status" value="1"/>
</dbReference>
<keyword evidence="3" id="KW-1185">Reference proteome</keyword>
<dbReference type="RefSeq" id="WP_145663259.1">
    <property type="nucleotide sequence ID" value="NZ_VIWO01000001.1"/>
</dbReference>
<dbReference type="GO" id="GO:0032259">
    <property type="term" value="P:methylation"/>
    <property type="evidence" value="ECO:0007669"/>
    <property type="project" value="UniProtKB-KW"/>
</dbReference>
<reference evidence="2 3" key="1">
    <citation type="submission" date="2019-06" db="EMBL/GenBank/DDBJ databases">
        <title>Sorghum-associated microbial communities from plants grown in Nebraska, USA.</title>
        <authorList>
            <person name="Schachtman D."/>
        </authorList>
    </citation>
    <scope>NUCLEOTIDE SEQUENCE [LARGE SCALE GENOMIC DNA]</scope>
    <source>
        <strain evidence="2 3">1209</strain>
    </source>
</reference>
<evidence type="ECO:0000313" key="3">
    <source>
        <dbReference type="Proteomes" id="UP000320811"/>
    </source>
</evidence>
<dbReference type="InterPro" id="IPR025714">
    <property type="entry name" value="Methyltranfer_dom"/>
</dbReference>
<dbReference type="EMBL" id="VIWO01000001">
    <property type="protein sequence ID" value="TWF45121.1"/>
    <property type="molecule type" value="Genomic_DNA"/>
</dbReference>
<dbReference type="Proteomes" id="UP000320811">
    <property type="component" value="Unassembled WGS sequence"/>
</dbReference>
<protein>
    <submittedName>
        <fullName evidence="2">Methyltransferase family protein</fullName>
    </submittedName>
</protein>
<dbReference type="InterPro" id="IPR029063">
    <property type="entry name" value="SAM-dependent_MTases_sf"/>
</dbReference>
<name>A0A561Q423_9BACT</name>
<dbReference type="AlphaFoldDB" id="A0A561Q423"/>
<dbReference type="Gene3D" id="3.40.50.150">
    <property type="entry name" value="Vaccinia Virus protein VP39"/>
    <property type="match status" value="1"/>
</dbReference>
<evidence type="ECO:0000313" key="2">
    <source>
        <dbReference type="EMBL" id="TWF45121.1"/>
    </source>
</evidence>
<keyword evidence="2" id="KW-0808">Transferase</keyword>
<feature type="domain" description="Methyltransferase" evidence="1">
    <location>
        <begin position="50"/>
        <end position="116"/>
    </location>
</feature>
<dbReference type="OrthoDB" id="962475at2"/>
<proteinExistence type="predicted"/>
<dbReference type="GO" id="GO:0008168">
    <property type="term" value="F:methyltransferase activity"/>
    <property type="evidence" value="ECO:0007669"/>
    <property type="project" value="UniProtKB-KW"/>
</dbReference>
<sequence length="199" mass="23097">MQTSTFLKPNCYVNDAAFDWLYPEKIQQLSRRHWTPLSIAKSAARFLAHQPGKKILDIGSGVGKFCLVGARFYPESSFYGIEQREELYQYAMEAREVTQTGNAHFIQGNFTQTDISAYDGFYFYNSFFENLVDQDQIDNKVELSTSLYNYYSRCLFKKLNDCASGTRLVTFHSLEDEVPPCYQLVDTSADLMLKMWIRR</sequence>
<organism evidence="2 3">
    <name type="scientific">Chitinophaga polysaccharea</name>
    <dbReference type="NCBI Taxonomy" id="1293035"/>
    <lineage>
        <taxon>Bacteria</taxon>
        <taxon>Pseudomonadati</taxon>
        <taxon>Bacteroidota</taxon>
        <taxon>Chitinophagia</taxon>
        <taxon>Chitinophagales</taxon>
        <taxon>Chitinophagaceae</taxon>
        <taxon>Chitinophaga</taxon>
    </lineage>
</organism>
<comment type="caution">
    <text evidence="2">The sequence shown here is derived from an EMBL/GenBank/DDBJ whole genome shotgun (WGS) entry which is preliminary data.</text>
</comment>
<gene>
    <name evidence="2" type="ORF">FHW36_1011047</name>
</gene>
<accession>A0A561Q423</accession>
<dbReference type="SUPFAM" id="SSF53335">
    <property type="entry name" value="S-adenosyl-L-methionine-dependent methyltransferases"/>
    <property type="match status" value="1"/>
</dbReference>